<keyword evidence="4" id="KW-0413">Isomerase</keyword>
<name>A0A2S2E148_9ALTE</name>
<dbReference type="InterPro" id="IPR004045">
    <property type="entry name" value="Glutathione_S-Trfase_N"/>
</dbReference>
<dbReference type="InterPro" id="IPR036249">
    <property type="entry name" value="Thioredoxin-like_sf"/>
</dbReference>
<feature type="domain" description="GST C-terminal" evidence="3">
    <location>
        <begin position="92"/>
        <end position="217"/>
    </location>
</feature>
<protein>
    <submittedName>
        <fullName evidence="4">Maleylpyruvate isomerase</fullName>
        <ecNumber evidence="4">5.2.1.4</ecNumber>
    </submittedName>
</protein>
<dbReference type="PROSITE" id="PS50404">
    <property type="entry name" value="GST_NTER"/>
    <property type="match status" value="1"/>
</dbReference>
<dbReference type="Gene3D" id="1.20.1050.10">
    <property type="match status" value="1"/>
</dbReference>
<dbReference type="SFLD" id="SFLDS00019">
    <property type="entry name" value="Glutathione_Transferase_(cytos"/>
    <property type="match status" value="1"/>
</dbReference>
<dbReference type="GO" id="GO:0004364">
    <property type="term" value="F:glutathione transferase activity"/>
    <property type="evidence" value="ECO:0007669"/>
    <property type="project" value="TreeGrafter"/>
</dbReference>
<proteinExistence type="inferred from homology"/>
<dbReference type="InterPro" id="IPR034330">
    <property type="entry name" value="GST_Zeta_C"/>
</dbReference>
<dbReference type="Proteomes" id="UP000245728">
    <property type="component" value="Chromosome"/>
</dbReference>
<dbReference type="InterPro" id="IPR010987">
    <property type="entry name" value="Glutathione-S-Trfase_C-like"/>
</dbReference>
<accession>A0A2S2E148</accession>
<dbReference type="InterPro" id="IPR040079">
    <property type="entry name" value="Glutathione_S-Trfase"/>
</dbReference>
<keyword evidence="4" id="KW-0670">Pyruvate</keyword>
<dbReference type="SUPFAM" id="SSF52833">
    <property type="entry name" value="Thioredoxin-like"/>
    <property type="match status" value="1"/>
</dbReference>
<dbReference type="GO" id="GO:0005737">
    <property type="term" value="C:cytoplasm"/>
    <property type="evidence" value="ECO:0007669"/>
    <property type="project" value="InterPro"/>
</dbReference>
<dbReference type="PANTHER" id="PTHR42673:SF21">
    <property type="entry name" value="GLUTATHIONE S-TRANSFERASE YFCF"/>
    <property type="match status" value="1"/>
</dbReference>
<dbReference type="Gene3D" id="3.40.30.10">
    <property type="entry name" value="Glutaredoxin"/>
    <property type="match status" value="1"/>
</dbReference>
<keyword evidence="5" id="KW-1185">Reference proteome</keyword>
<dbReference type="AlphaFoldDB" id="A0A2S2E148"/>
<evidence type="ECO:0000313" key="5">
    <source>
        <dbReference type="Proteomes" id="UP000245728"/>
    </source>
</evidence>
<dbReference type="EC" id="5.2.1.4" evidence="4"/>
<dbReference type="CDD" id="cd03191">
    <property type="entry name" value="GST_C_Zeta"/>
    <property type="match status" value="1"/>
</dbReference>
<dbReference type="SUPFAM" id="SSF47616">
    <property type="entry name" value="GST C-terminal domain-like"/>
    <property type="match status" value="1"/>
</dbReference>
<evidence type="ECO:0000256" key="1">
    <source>
        <dbReference type="ARBA" id="ARBA00010007"/>
    </source>
</evidence>
<evidence type="ECO:0000259" key="2">
    <source>
        <dbReference type="PROSITE" id="PS50404"/>
    </source>
</evidence>
<dbReference type="GO" id="GO:0006749">
    <property type="term" value="P:glutathione metabolic process"/>
    <property type="evidence" value="ECO:0007669"/>
    <property type="project" value="TreeGrafter"/>
</dbReference>
<dbReference type="GO" id="GO:0050077">
    <property type="term" value="F:maleylpyruvate isomerase activity"/>
    <property type="evidence" value="ECO:0007669"/>
    <property type="project" value="UniProtKB-EC"/>
</dbReference>
<reference evidence="4 5" key="1">
    <citation type="submission" date="2018-05" db="EMBL/GenBank/DDBJ databases">
        <title>Salinimonas sp. HMF8227 Genome sequencing and assembly.</title>
        <authorList>
            <person name="Kang H."/>
            <person name="Kang J."/>
            <person name="Cha I."/>
            <person name="Kim H."/>
            <person name="Joh K."/>
        </authorList>
    </citation>
    <scope>NUCLEOTIDE SEQUENCE [LARGE SCALE GENOMIC DNA]</scope>
    <source>
        <strain evidence="4 5">HMF8227</strain>
    </source>
</reference>
<dbReference type="PROSITE" id="PS50405">
    <property type="entry name" value="GST_CTER"/>
    <property type="match status" value="1"/>
</dbReference>
<feature type="domain" description="GST N-terminal" evidence="2">
    <location>
        <begin position="1"/>
        <end position="86"/>
    </location>
</feature>
<sequence>MSLKLYGYWRSSASYRVRIALNLKQLDYDYVPVHLVKDGGEQHLTSYQQLNPAELVPTFVDEDEDVILNQSLAIIEYLHERYDSGEELLPEHRLDRARVRALSYDLACDVQPLVNLRVLQQISADFNADDEHKAAWARNWNQRGLSAVEKRLQTTAGKYCFGFDVSLADICLVPQVYNAMRFKVDISAYPLIEKIYHNCLELDAFERARPENQPDAQ</sequence>
<dbReference type="InterPro" id="IPR036282">
    <property type="entry name" value="Glutathione-S-Trfase_C_sf"/>
</dbReference>
<organism evidence="4 5">
    <name type="scientific">Saliniradius amylolyticus</name>
    <dbReference type="NCBI Taxonomy" id="2183582"/>
    <lineage>
        <taxon>Bacteria</taxon>
        <taxon>Pseudomonadati</taxon>
        <taxon>Pseudomonadota</taxon>
        <taxon>Gammaproteobacteria</taxon>
        <taxon>Alteromonadales</taxon>
        <taxon>Alteromonadaceae</taxon>
        <taxon>Saliniradius</taxon>
    </lineage>
</organism>
<evidence type="ECO:0000259" key="3">
    <source>
        <dbReference type="PROSITE" id="PS50405"/>
    </source>
</evidence>
<dbReference type="RefSeq" id="WP_109339001.1">
    <property type="nucleotide sequence ID" value="NZ_CP029347.1"/>
</dbReference>
<comment type="similarity">
    <text evidence="1">Belongs to the GST superfamily. Zeta family.</text>
</comment>
<dbReference type="PANTHER" id="PTHR42673">
    <property type="entry name" value="MALEYLACETOACETATE ISOMERASE"/>
    <property type="match status" value="1"/>
</dbReference>
<dbReference type="KEGG" id="salh:HMF8227_00848"/>
<dbReference type="NCBIfam" id="TIGR01262">
    <property type="entry name" value="maiA"/>
    <property type="match status" value="1"/>
</dbReference>
<dbReference type="InterPro" id="IPR005955">
    <property type="entry name" value="GST_Zeta"/>
</dbReference>
<dbReference type="SFLD" id="SFLDG00358">
    <property type="entry name" value="Main_(cytGST)"/>
    <property type="match status" value="1"/>
</dbReference>
<dbReference type="GO" id="GO:0006559">
    <property type="term" value="P:L-phenylalanine catabolic process"/>
    <property type="evidence" value="ECO:0007669"/>
    <property type="project" value="TreeGrafter"/>
</dbReference>
<dbReference type="OrthoDB" id="509852at2"/>
<gene>
    <name evidence="4" type="primary">nagL</name>
    <name evidence="4" type="ORF">HMF8227_00848</name>
</gene>
<dbReference type="EMBL" id="CP029347">
    <property type="protein sequence ID" value="AWL11343.1"/>
    <property type="molecule type" value="Genomic_DNA"/>
</dbReference>
<dbReference type="CDD" id="cd03042">
    <property type="entry name" value="GST_N_Zeta"/>
    <property type="match status" value="1"/>
</dbReference>
<dbReference type="InterPro" id="IPR034333">
    <property type="entry name" value="GST_Zeta_N"/>
</dbReference>
<dbReference type="FunFam" id="1.20.1050.10:FF:000010">
    <property type="entry name" value="Maleylacetoacetate isomerase isoform 1"/>
    <property type="match status" value="1"/>
</dbReference>
<dbReference type="Pfam" id="PF13417">
    <property type="entry name" value="GST_N_3"/>
    <property type="match status" value="1"/>
</dbReference>
<dbReference type="GO" id="GO:0016034">
    <property type="term" value="F:maleylacetoacetate isomerase activity"/>
    <property type="evidence" value="ECO:0007669"/>
    <property type="project" value="TreeGrafter"/>
</dbReference>
<evidence type="ECO:0000313" key="4">
    <source>
        <dbReference type="EMBL" id="AWL11343.1"/>
    </source>
</evidence>